<feature type="domain" description="Tyr recombinase" evidence="5">
    <location>
        <begin position="187"/>
        <end position="370"/>
    </location>
</feature>
<feature type="region of interest" description="Disordered" evidence="4">
    <location>
        <begin position="385"/>
        <end position="421"/>
    </location>
</feature>
<organism evidence="7">
    <name type="scientific">marine sediment metagenome</name>
    <dbReference type="NCBI Taxonomy" id="412755"/>
    <lineage>
        <taxon>unclassified sequences</taxon>
        <taxon>metagenomes</taxon>
        <taxon>ecological metagenomes</taxon>
    </lineage>
</organism>
<dbReference type="PANTHER" id="PTHR30349:SF41">
    <property type="entry name" value="INTEGRASE_RECOMBINASE PROTEIN MJ0367-RELATED"/>
    <property type="match status" value="1"/>
</dbReference>
<sequence length="421" mass="46721">MRRKTTGVRKRHSRRCGSHLDRRCDCKPTWEASSWSRRERRRVWRTFPTEAAAKAWRRDAEAALEKGTMKATSTVTLRETAEAWLEGVEDDSIRNRSGDPYKPSVLRGYKRALKQRILPDLGGVRLSDVRRNDVQDLADRMIAEGCDPSTVRNALMPLRAVYRRAIARGQVAVNPTTNLELPAVRGRRDRIADPQEAAKLIAAVPVRGRALWATAMYAGLRAGELLALRWSDVDLAEGVIRVERSWDVKAGPVEPKSKAGRRAVPIAAALRDCLVEHKLAQRRSEGLVFGRTAERPFNPSSVVRRAKTAWQSAGLNPIKPQEARHTFASLMIAAGVNAKALSTYLGHANISITFDRYGHLMPGNEAEAADLLDAYLASASARAAEVRSDSSPPHVKHDEAMNHATEEAARPRPLSEEGEYP</sequence>
<dbReference type="InterPro" id="IPR004107">
    <property type="entry name" value="Integrase_SAM-like_N"/>
</dbReference>
<dbReference type="Gene3D" id="1.10.150.130">
    <property type="match status" value="1"/>
</dbReference>
<keyword evidence="1" id="KW-0229">DNA integration</keyword>
<dbReference type="GO" id="GO:0003677">
    <property type="term" value="F:DNA binding"/>
    <property type="evidence" value="ECO:0007669"/>
    <property type="project" value="UniProtKB-KW"/>
</dbReference>
<dbReference type="PROSITE" id="PS51900">
    <property type="entry name" value="CB"/>
    <property type="match status" value="1"/>
</dbReference>
<accession>A0A0F9D313</accession>
<dbReference type="Pfam" id="PF00589">
    <property type="entry name" value="Phage_integrase"/>
    <property type="match status" value="1"/>
</dbReference>
<dbReference type="InterPro" id="IPR013762">
    <property type="entry name" value="Integrase-like_cat_sf"/>
</dbReference>
<comment type="caution">
    <text evidence="7">The sequence shown here is derived from an EMBL/GenBank/DDBJ whole genome shotgun (WGS) entry which is preliminary data.</text>
</comment>
<gene>
    <name evidence="7" type="ORF">LCGC14_2250640</name>
</gene>
<dbReference type="InterPro" id="IPR002104">
    <property type="entry name" value="Integrase_catalytic"/>
</dbReference>
<name>A0A0F9D313_9ZZZZ</name>
<feature type="domain" description="Core-binding (CB)" evidence="6">
    <location>
        <begin position="75"/>
        <end position="166"/>
    </location>
</feature>
<feature type="non-terminal residue" evidence="7">
    <location>
        <position position="421"/>
    </location>
</feature>
<reference evidence="7" key="1">
    <citation type="journal article" date="2015" name="Nature">
        <title>Complex archaea that bridge the gap between prokaryotes and eukaryotes.</title>
        <authorList>
            <person name="Spang A."/>
            <person name="Saw J.H."/>
            <person name="Jorgensen S.L."/>
            <person name="Zaremba-Niedzwiedzka K."/>
            <person name="Martijn J."/>
            <person name="Lind A.E."/>
            <person name="van Eijk R."/>
            <person name="Schleper C."/>
            <person name="Guy L."/>
            <person name="Ettema T.J."/>
        </authorList>
    </citation>
    <scope>NUCLEOTIDE SEQUENCE</scope>
</reference>
<feature type="compositionally biased region" description="Basic and acidic residues" evidence="4">
    <location>
        <begin position="395"/>
        <end position="415"/>
    </location>
</feature>
<evidence type="ECO:0000256" key="3">
    <source>
        <dbReference type="ARBA" id="ARBA00023172"/>
    </source>
</evidence>
<keyword evidence="2" id="KW-0238">DNA-binding</keyword>
<dbReference type="Pfam" id="PF14659">
    <property type="entry name" value="Phage_int_SAM_3"/>
    <property type="match status" value="1"/>
</dbReference>
<dbReference type="PANTHER" id="PTHR30349">
    <property type="entry name" value="PHAGE INTEGRASE-RELATED"/>
    <property type="match status" value="1"/>
</dbReference>
<dbReference type="InterPro" id="IPR010998">
    <property type="entry name" value="Integrase_recombinase_N"/>
</dbReference>
<dbReference type="SUPFAM" id="SSF56349">
    <property type="entry name" value="DNA breaking-rejoining enzymes"/>
    <property type="match status" value="1"/>
</dbReference>
<dbReference type="PROSITE" id="PS51898">
    <property type="entry name" value="TYR_RECOMBINASE"/>
    <property type="match status" value="1"/>
</dbReference>
<dbReference type="InterPro" id="IPR044068">
    <property type="entry name" value="CB"/>
</dbReference>
<evidence type="ECO:0000256" key="4">
    <source>
        <dbReference type="SAM" id="MobiDB-lite"/>
    </source>
</evidence>
<dbReference type="InterPro" id="IPR011010">
    <property type="entry name" value="DNA_brk_join_enz"/>
</dbReference>
<evidence type="ECO:0000259" key="6">
    <source>
        <dbReference type="PROSITE" id="PS51900"/>
    </source>
</evidence>
<proteinExistence type="predicted"/>
<evidence type="ECO:0000259" key="5">
    <source>
        <dbReference type="PROSITE" id="PS51898"/>
    </source>
</evidence>
<evidence type="ECO:0000256" key="2">
    <source>
        <dbReference type="ARBA" id="ARBA00023125"/>
    </source>
</evidence>
<dbReference type="EMBL" id="LAZR01030667">
    <property type="protein sequence ID" value="KKL55914.1"/>
    <property type="molecule type" value="Genomic_DNA"/>
</dbReference>
<dbReference type="GO" id="GO:0015074">
    <property type="term" value="P:DNA integration"/>
    <property type="evidence" value="ECO:0007669"/>
    <property type="project" value="UniProtKB-KW"/>
</dbReference>
<dbReference type="CDD" id="cd01189">
    <property type="entry name" value="INT_ICEBs1_C_like"/>
    <property type="match status" value="1"/>
</dbReference>
<keyword evidence="3" id="KW-0233">DNA recombination</keyword>
<evidence type="ECO:0000313" key="7">
    <source>
        <dbReference type="EMBL" id="KKL55914.1"/>
    </source>
</evidence>
<dbReference type="AlphaFoldDB" id="A0A0F9D313"/>
<dbReference type="Gene3D" id="1.10.443.10">
    <property type="entry name" value="Intergrase catalytic core"/>
    <property type="match status" value="1"/>
</dbReference>
<evidence type="ECO:0000256" key="1">
    <source>
        <dbReference type="ARBA" id="ARBA00022908"/>
    </source>
</evidence>
<dbReference type="GO" id="GO:0006310">
    <property type="term" value="P:DNA recombination"/>
    <property type="evidence" value="ECO:0007669"/>
    <property type="project" value="UniProtKB-KW"/>
</dbReference>
<evidence type="ECO:0008006" key="8">
    <source>
        <dbReference type="Google" id="ProtNLM"/>
    </source>
</evidence>
<protein>
    <recommendedName>
        <fullName evidence="8">Tyr recombinase domain-containing protein</fullName>
    </recommendedName>
</protein>
<dbReference type="InterPro" id="IPR050090">
    <property type="entry name" value="Tyrosine_recombinase_XerCD"/>
</dbReference>